<dbReference type="AlphaFoldDB" id="S5XT62"/>
<sequence length="134" mass="14621">MIALDTNVLVRFLTQDDPQQFAQAAALIAGLSEERPGYLCREVVIELVWVLERAYHLSRQDIAGALDGLLAAQELLIEAADRVGLAVERYRQGGAGFSDQMIALAARDQGCEAIFSFDRQAVVKAGMMLVPEAQ</sequence>
<name>S5XT62_PARAH</name>
<protein>
    <recommendedName>
        <fullName evidence="1">PIN domain-containing protein</fullName>
    </recommendedName>
</protein>
<dbReference type="Proteomes" id="UP000015480">
    <property type="component" value="Plasmid pAMI1"/>
</dbReference>
<dbReference type="SUPFAM" id="SSF88723">
    <property type="entry name" value="PIN domain-like"/>
    <property type="match status" value="1"/>
</dbReference>
<dbReference type="OrthoDB" id="3175275at2"/>
<dbReference type="InterPro" id="IPR029060">
    <property type="entry name" value="PIN-like_dom_sf"/>
</dbReference>
<gene>
    <name evidence="2" type="ORF">JCM7686_pAMI1p078</name>
</gene>
<dbReference type="Pfam" id="PF01850">
    <property type="entry name" value="PIN"/>
    <property type="match status" value="1"/>
</dbReference>
<organism evidence="2 3">
    <name type="scientific">Paracoccus aminophilus JCM 7686</name>
    <dbReference type="NCBI Taxonomy" id="1367847"/>
    <lineage>
        <taxon>Bacteria</taxon>
        <taxon>Pseudomonadati</taxon>
        <taxon>Pseudomonadota</taxon>
        <taxon>Alphaproteobacteria</taxon>
        <taxon>Rhodobacterales</taxon>
        <taxon>Paracoccaceae</taxon>
        <taxon>Paracoccus</taxon>
    </lineage>
</organism>
<evidence type="ECO:0000313" key="3">
    <source>
        <dbReference type="Proteomes" id="UP000015480"/>
    </source>
</evidence>
<proteinExistence type="predicted"/>
<reference evidence="2 3" key="1">
    <citation type="journal article" date="2014" name="BMC Genomics">
        <title>Architecture and functions of a multipartite genome of the methylotrophic bacterium Paracoccus aminophilus JCM 7686, containing primary and secondary chromids.</title>
        <authorList>
            <person name="Dziewit L."/>
            <person name="Czarnecki J."/>
            <person name="Wibberg D."/>
            <person name="Radlinska M."/>
            <person name="Mrozek P."/>
            <person name="Szymczak M."/>
            <person name="Schluter A."/>
            <person name="Puhler A."/>
            <person name="Bartosik D."/>
        </authorList>
    </citation>
    <scope>NUCLEOTIDE SEQUENCE [LARGE SCALE GENOMIC DNA]</scope>
    <source>
        <strain evidence="2">JCM 7686</strain>
        <plasmid evidence="3">Plasmid pAMI1</plasmid>
    </source>
</reference>
<dbReference type="PATRIC" id="fig|1367847.3.peg.3592"/>
<dbReference type="PANTHER" id="PTHR39664">
    <property type="match status" value="1"/>
</dbReference>
<dbReference type="CDD" id="cd18683">
    <property type="entry name" value="PIN_VapC-like"/>
    <property type="match status" value="1"/>
</dbReference>
<dbReference type="HOGENOM" id="CLU_121449_0_1_5"/>
<accession>S5XT62</accession>
<dbReference type="KEGG" id="pami:JCM7686_pAMI1p078"/>
<evidence type="ECO:0000313" key="2">
    <source>
        <dbReference type="EMBL" id="AGT10664.1"/>
    </source>
</evidence>
<dbReference type="RefSeq" id="WP_020952811.1">
    <property type="nucleotide sequence ID" value="NC_022042.1"/>
</dbReference>
<keyword evidence="2" id="KW-0614">Plasmid</keyword>
<geneLocation type="plasmid" evidence="2 3">
    <name>pAMI1</name>
</geneLocation>
<evidence type="ECO:0000259" key="1">
    <source>
        <dbReference type="Pfam" id="PF01850"/>
    </source>
</evidence>
<dbReference type="InterPro" id="IPR002716">
    <property type="entry name" value="PIN_dom"/>
</dbReference>
<dbReference type="Gene3D" id="3.40.50.1010">
    <property type="entry name" value="5'-nuclease"/>
    <property type="match status" value="1"/>
</dbReference>
<dbReference type="PANTHER" id="PTHR39664:SF2">
    <property type="entry name" value="NUCLEIC ACID-BINDING PROTEIN, CONTAINING PIN DOMAIN-RELATED"/>
    <property type="match status" value="1"/>
</dbReference>
<dbReference type="EMBL" id="CP006651">
    <property type="protein sequence ID" value="AGT10664.1"/>
    <property type="molecule type" value="Genomic_DNA"/>
</dbReference>
<feature type="domain" description="PIN" evidence="1">
    <location>
        <begin position="2"/>
        <end position="120"/>
    </location>
</feature>
<keyword evidence="3" id="KW-1185">Reference proteome</keyword>